<reference evidence="2" key="1">
    <citation type="submission" date="2019-12" db="EMBL/GenBank/DDBJ databases">
        <title>Genome sequencing and annotation of Brassica cretica.</title>
        <authorList>
            <person name="Studholme D.J."/>
            <person name="Sarris P.F."/>
        </authorList>
    </citation>
    <scope>NUCLEOTIDE SEQUENCE</scope>
    <source>
        <strain evidence="2">PFS-102/07</strain>
        <tissue evidence="2">Leaf</tissue>
    </source>
</reference>
<dbReference type="EMBL" id="QGKY02000246">
    <property type="protein sequence ID" value="KAF2584600.1"/>
    <property type="molecule type" value="Genomic_DNA"/>
</dbReference>
<dbReference type="Pfam" id="PF08268">
    <property type="entry name" value="FBA_3"/>
    <property type="match status" value="1"/>
</dbReference>
<dbReference type="AlphaFoldDB" id="A0A8S9JQ14"/>
<organism evidence="2">
    <name type="scientific">Brassica cretica</name>
    <name type="common">Mustard</name>
    <dbReference type="NCBI Taxonomy" id="69181"/>
    <lineage>
        <taxon>Eukaryota</taxon>
        <taxon>Viridiplantae</taxon>
        <taxon>Streptophyta</taxon>
        <taxon>Embryophyta</taxon>
        <taxon>Tracheophyta</taxon>
        <taxon>Spermatophyta</taxon>
        <taxon>Magnoliopsida</taxon>
        <taxon>eudicotyledons</taxon>
        <taxon>Gunneridae</taxon>
        <taxon>Pentapetalae</taxon>
        <taxon>rosids</taxon>
        <taxon>malvids</taxon>
        <taxon>Brassicales</taxon>
        <taxon>Brassicaceae</taxon>
        <taxon>Brassiceae</taxon>
        <taxon>Brassica</taxon>
    </lineage>
</organism>
<gene>
    <name evidence="2" type="ORF">F2Q70_00036390</name>
</gene>
<proteinExistence type="predicted"/>
<feature type="domain" description="F-box associated beta-propeller type 3" evidence="1">
    <location>
        <begin position="34"/>
        <end position="105"/>
    </location>
</feature>
<dbReference type="InterPro" id="IPR013187">
    <property type="entry name" value="F-box-assoc_dom_typ3"/>
</dbReference>
<name>A0A8S9JQ14_BRACR</name>
<sequence>MSQRAISLSHFGHDLITTAQPQNPNEKSSVVATRQFKVLCKTTSNTHHVLTLETGKRLYGEGSKANSVLRRILEYMVIGDICINGVLYIRSAPSRTSMIVCFDFSNRSRNAYGCSAFLTTLFHRQIIDYVADIICSAKLQQLLYLINHLQRQ</sequence>
<accession>A0A8S9JQ14</accession>
<evidence type="ECO:0000313" key="2">
    <source>
        <dbReference type="EMBL" id="KAF2584600.1"/>
    </source>
</evidence>
<protein>
    <recommendedName>
        <fullName evidence="1">F-box associated beta-propeller type 3 domain-containing protein</fullName>
    </recommendedName>
</protein>
<evidence type="ECO:0000259" key="1">
    <source>
        <dbReference type="Pfam" id="PF08268"/>
    </source>
</evidence>
<comment type="caution">
    <text evidence="2">The sequence shown here is derived from an EMBL/GenBank/DDBJ whole genome shotgun (WGS) entry which is preliminary data.</text>
</comment>